<evidence type="ECO:0000313" key="10">
    <source>
        <dbReference type="Proteomes" id="UP000027734"/>
    </source>
</evidence>
<dbReference type="eggNOG" id="COG0760">
    <property type="taxonomic scope" value="Bacteria"/>
</dbReference>
<dbReference type="GO" id="GO:0003755">
    <property type="term" value="F:peptidyl-prolyl cis-trans isomerase activity"/>
    <property type="evidence" value="ECO:0007669"/>
    <property type="project" value="InterPro"/>
</dbReference>
<dbReference type="Gene3D" id="1.10.4030.10">
    <property type="entry name" value="Porin chaperone SurA, peptide-binding domain"/>
    <property type="match status" value="1"/>
</dbReference>
<organism evidence="9 10">
    <name type="scientific">Sulfitobacter donghicola DSW-25 = KCTC 12864 = JCM 14565</name>
    <dbReference type="NCBI Taxonomy" id="1300350"/>
    <lineage>
        <taxon>Bacteria</taxon>
        <taxon>Pseudomonadati</taxon>
        <taxon>Pseudomonadota</taxon>
        <taxon>Alphaproteobacteria</taxon>
        <taxon>Rhodobacterales</taxon>
        <taxon>Roseobacteraceae</taxon>
        <taxon>Sulfitobacter</taxon>
    </lineage>
</organism>
<keyword evidence="4" id="KW-1133">Transmembrane helix</keyword>
<comment type="similarity">
    <text evidence="7">Belongs to the PpiD chaperone family.</text>
</comment>
<dbReference type="OrthoDB" id="9768393at2"/>
<comment type="caution">
    <text evidence="9">The sequence shown here is derived from an EMBL/GenBank/DDBJ whole genome shotgun (WGS) entry which is preliminary data.</text>
</comment>
<dbReference type="EMBL" id="JAMC01000003">
    <property type="protein sequence ID" value="KEJ89507.1"/>
    <property type="molecule type" value="Genomic_DNA"/>
</dbReference>
<dbReference type="InterPro" id="IPR052029">
    <property type="entry name" value="PpiD_chaperone"/>
</dbReference>
<comment type="subcellular location">
    <subcellularLocation>
        <location evidence="1">Cell membrane</location>
        <topology evidence="1">Single-pass type II membrane protein</topology>
    </subcellularLocation>
</comment>
<dbReference type="SUPFAM" id="SSF109998">
    <property type="entry name" value="Triger factor/SurA peptide-binding domain-like"/>
    <property type="match status" value="1"/>
</dbReference>
<evidence type="ECO:0000256" key="6">
    <source>
        <dbReference type="ARBA" id="ARBA00023186"/>
    </source>
</evidence>
<dbReference type="Pfam" id="PF13145">
    <property type="entry name" value="Rotamase_2"/>
    <property type="match status" value="1"/>
</dbReference>
<dbReference type="PANTHER" id="PTHR47529">
    <property type="entry name" value="PEPTIDYL-PROLYL CIS-TRANS ISOMERASE D"/>
    <property type="match status" value="1"/>
</dbReference>
<sequence length="613" mass="66672">MAQKSNVGKTAMWGLMGLLFLGLGGFGAVNLSGNIRTLGSVGDKPVSVDTYARQIQQELRAISQQSGTPISFQQAQGLGLDRAVLNRIMRDRALDHEATEMGLSIGDELLRDRILEIPAFQGVDGQFDRDGYAQSLRSAGLNEGEFETSLREEAARQLLQGAILSGVEMPAAYAETLVKYVSEERDFTWVLLDEDTLDTPIEEADEATLKTYFEANADSFVLPASKRITFAWLNPTDIIDQVELPEEELRAEYEARAEQYIQPERRLTERLVFADQASADQAAAALEVGGTTFEALVEDRGLNLADIDLGDVAQDALGAAGEVVFGAEVGSVVGPADSDLGPALFRVNAVLPAQNVTFEEAEPELRDVLAADRAVRLVEAQAEDFDDRLAGGATLEQLAEETDMVLGQIDWTAESSESLAAYEAFRSEAAIVQEGDFPQIKQLDDGGIFAMRLNEALPERPATYEDVAQEVATRWREDEIVSKLRVQAEAAKTAVEGGATFPEQGLTERVVGEQPRSAFIPNTPTAFMSNVFEMNVGDIRLLEGTDTVVLVRLDAIAATEDSPEAQDLVATLREQQNEALARGLFEIFSADTLLRAGQTIDQRAVNAVNVNFQ</sequence>
<keyword evidence="6" id="KW-0143">Chaperone</keyword>
<feature type="domain" description="PpiC" evidence="8">
    <location>
        <begin position="245"/>
        <end position="363"/>
    </location>
</feature>
<protein>
    <submittedName>
        <fullName evidence="9">Peptidyl-prolyl cis-trans isomerase</fullName>
    </submittedName>
</protein>
<dbReference type="InterPro" id="IPR027304">
    <property type="entry name" value="Trigger_fact/SurA_dom_sf"/>
</dbReference>
<evidence type="ECO:0000256" key="4">
    <source>
        <dbReference type="ARBA" id="ARBA00022989"/>
    </source>
</evidence>
<dbReference type="RefSeq" id="WP_025060367.1">
    <property type="nucleotide sequence ID" value="NZ_JAMC01000003.1"/>
</dbReference>
<proteinExistence type="inferred from homology"/>
<evidence type="ECO:0000256" key="1">
    <source>
        <dbReference type="ARBA" id="ARBA00004401"/>
    </source>
</evidence>
<keyword evidence="5" id="KW-0472">Membrane</keyword>
<dbReference type="Pfam" id="PF13624">
    <property type="entry name" value="SurA_N_3"/>
    <property type="match status" value="1"/>
</dbReference>
<evidence type="ECO:0000256" key="5">
    <source>
        <dbReference type="ARBA" id="ARBA00023136"/>
    </source>
</evidence>
<keyword evidence="3" id="KW-0812">Transmembrane</keyword>
<keyword evidence="9" id="KW-0413">Isomerase</keyword>
<gene>
    <name evidence="9" type="ORF">DSW25_10910</name>
</gene>
<dbReference type="Proteomes" id="UP000027734">
    <property type="component" value="Unassembled WGS sequence"/>
</dbReference>
<evidence type="ECO:0000256" key="2">
    <source>
        <dbReference type="ARBA" id="ARBA00022475"/>
    </source>
</evidence>
<name>A0A073IVY6_9RHOB</name>
<reference evidence="9 10" key="1">
    <citation type="submission" date="2014-01" db="EMBL/GenBank/DDBJ databases">
        <title>Sulfitobacter donghicola JCM 14565 Genome Sequencing.</title>
        <authorList>
            <person name="Lai Q."/>
            <person name="Hong Z."/>
        </authorList>
    </citation>
    <scope>NUCLEOTIDE SEQUENCE [LARGE SCALE GENOMIC DNA]</scope>
    <source>
        <strain evidence="9 10">JCM 14565</strain>
    </source>
</reference>
<evidence type="ECO:0000259" key="8">
    <source>
        <dbReference type="Pfam" id="PF13145"/>
    </source>
</evidence>
<keyword evidence="2" id="KW-1003">Cell membrane</keyword>
<dbReference type="AlphaFoldDB" id="A0A073IVY6"/>
<dbReference type="InterPro" id="IPR000297">
    <property type="entry name" value="PPIase_PpiC"/>
</dbReference>
<dbReference type="PANTHER" id="PTHR47529:SF1">
    <property type="entry name" value="PERIPLASMIC CHAPERONE PPID"/>
    <property type="match status" value="1"/>
</dbReference>
<evidence type="ECO:0000256" key="3">
    <source>
        <dbReference type="ARBA" id="ARBA00022692"/>
    </source>
</evidence>
<evidence type="ECO:0000256" key="7">
    <source>
        <dbReference type="ARBA" id="ARBA00038408"/>
    </source>
</evidence>
<accession>A0A073IVY6</accession>
<keyword evidence="10" id="KW-1185">Reference proteome</keyword>
<dbReference type="STRING" id="1300350.Z948_3069"/>
<dbReference type="GO" id="GO:0005886">
    <property type="term" value="C:plasma membrane"/>
    <property type="evidence" value="ECO:0007669"/>
    <property type="project" value="UniProtKB-SubCell"/>
</dbReference>
<evidence type="ECO:0000313" key="9">
    <source>
        <dbReference type="EMBL" id="KEJ89507.1"/>
    </source>
</evidence>